<evidence type="ECO:0000313" key="2">
    <source>
        <dbReference type="EMBL" id="OGM70324.1"/>
    </source>
</evidence>
<dbReference type="Proteomes" id="UP000178429">
    <property type="component" value="Unassembled WGS sequence"/>
</dbReference>
<dbReference type="EMBL" id="MGHL01000006">
    <property type="protein sequence ID" value="OGM70324.1"/>
    <property type="molecule type" value="Genomic_DNA"/>
</dbReference>
<dbReference type="Gene3D" id="3.40.50.150">
    <property type="entry name" value="Vaccinia Virus protein VP39"/>
    <property type="match status" value="1"/>
</dbReference>
<dbReference type="CDD" id="cd02440">
    <property type="entry name" value="AdoMet_MTases"/>
    <property type="match status" value="1"/>
</dbReference>
<dbReference type="NCBIfam" id="NF037959">
    <property type="entry name" value="MFS_SpdSyn"/>
    <property type="match status" value="1"/>
</dbReference>
<accession>A0A1F8C1T5</accession>
<name>A0A1F8C1T5_9BACT</name>
<gene>
    <name evidence="2" type="ORF">A2975_04625</name>
</gene>
<reference evidence="2 3" key="1">
    <citation type="journal article" date="2016" name="Nat. Commun.">
        <title>Thousands of microbial genomes shed light on interconnected biogeochemical processes in an aquifer system.</title>
        <authorList>
            <person name="Anantharaman K."/>
            <person name="Brown C.T."/>
            <person name="Hug L.A."/>
            <person name="Sharon I."/>
            <person name="Castelle C.J."/>
            <person name="Probst A.J."/>
            <person name="Thomas B.C."/>
            <person name="Singh A."/>
            <person name="Wilkins M.J."/>
            <person name="Karaoz U."/>
            <person name="Brodie E.L."/>
            <person name="Williams K.H."/>
            <person name="Hubbard S.S."/>
            <person name="Banfield J.F."/>
        </authorList>
    </citation>
    <scope>NUCLEOTIDE SEQUENCE [LARGE SCALE GENOMIC DNA]</scope>
</reference>
<dbReference type="STRING" id="1802525.A2975_04625"/>
<dbReference type="Pfam" id="PF01564">
    <property type="entry name" value="Spermine_synth"/>
    <property type="match status" value="1"/>
</dbReference>
<protein>
    <recommendedName>
        <fullName evidence="4">PABS domain-containing protein</fullName>
    </recommendedName>
</protein>
<organism evidence="2 3">
    <name type="scientific">Candidatus Woesebacteria bacterium RIFCSPLOWO2_01_FULL_44_14</name>
    <dbReference type="NCBI Taxonomy" id="1802525"/>
    <lineage>
        <taxon>Bacteria</taxon>
        <taxon>Candidatus Woeseibacteriota</taxon>
    </lineage>
</organism>
<sequence length="206" mass="23415">MKVLEEVESSINGKLTVVKDLAWGVHVIANGLTQSGGIAKQIWVKPFRKVARDGLRVENCLILGLGAGGIVPLIKKRWPGAKITGVEIDSVMVELGRKYFDLSDVEIEIEDAYKFVRRTTRNPQQYNLILIDTYLGDKYPKHLESKNYLHSVRSVLARRGIVVFNRLYYDDKRSQAMKFLKKLEKIFPKVEAVYPVANVMFICSSL</sequence>
<evidence type="ECO:0008006" key="4">
    <source>
        <dbReference type="Google" id="ProtNLM"/>
    </source>
</evidence>
<evidence type="ECO:0000313" key="3">
    <source>
        <dbReference type="Proteomes" id="UP000178429"/>
    </source>
</evidence>
<dbReference type="InterPro" id="IPR029063">
    <property type="entry name" value="SAM-dependent_MTases_sf"/>
</dbReference>
<keyword evidence="1" id="KW-0620">Polyamine biosynthesis</keyword>
<comment type="caution">
    <text evidence="2">The sequence shown here is derived from an EMBL/GenBank/DDBJ whole genome shotgun (WGS) entry which is preliminary data.</text>
</comment>
<evidence type="ECO:0000256" key="1">
    <source>
        <dbReference type="ARBA" id="ARBA00023115"/>
    </source>
</evidence>
<dbReference type="PANTHER" id="PTHR43317">
    <property type="entry name" value="THERMOSPERMINE SYNTHASE ACAULIS5"/>
    <property type="match status" value="1"/>
</dbReference>
<dbReference type="SUPFAM" id="SSF53335">
    <property type="entry name" value="S-adenosyl-L-methionine-dependent methyltransferases"/>
    <property type="match status" value="1"/>
</dbReference>
<proteinExistence type="predicted"/>
<dbReference type="AlphaFoldDB" id="A0A1F8C1T5"/>
<dbReference type="GO" id="GO:0006596">
    <property type="term" value="P:polyamine biosynthetic process"/>
    <property type="evidence" value="ECO:0007669"/>
    <property type="project" value="UniProtKB-KW"/>
</dbReference>
<dbReference type="PANTHER" id="PTHR43317:SF1">
    <property type="entry name" value="THERMOSPERMINE SYNTHASE ACAULIS5"/>
    <property type="match status" value="1"/>
</dbReference>